<dbReference type="AlphaFoldDB" id="A0A1H6VN97"/>
<proteinExistence type="predicted"/>
<feature type="transmembrane region" description="Helical" evidence="1">
    <location>
        <begin position="54"/>
        <end position="78"/>
    </location>
</feature>
<evidence type="ECO:0000256" key="1">
    <source>
        <dbReference type="SAM" id="Phobius"/>
    </source>
</evidence>
<keyword evidence="1" id="KW-0812">Transmembrane</keyword>
<organism evidence="2 3">
    <name type="scientific">Myroides marinus</name>
    <dbReference type="NCBI Taxonomy" id="703342"/>
    <lineage>
        <taxon>Bacteria</taxon>
        <taxon>Pseudomonadati</taxon>
        <taxon>Bacteroidota</taxon>
        <taxon>Flavobacteriia</taxon>
        <taxon>Flavobacteriales</taxon>
        <taxon>Flavobacteriaceae</taxon>
        <taxon>Myroides</taxon>
    </lineage>
</organism>
<keyword evidence="1" id="KW-0472">Membrane</keyword>
<accession>A0A1H6VN97</accession>
<feature type="transmembrane region" description="Helical" evidence="1">
    <location>
        <begin position="118"/>
        <end position="136"/>
    </location>
</feature>
<feature type="transmembrane region" description="Helical" evidence="1">
    <location>
        <begin position="12"/>
        <end position="34"/>
    </location>
</feature>
<dbReference type="Proteomes" id="UP000183077">
    <property type="component" value="Unassembled WGS sequence"/>
</dbReference>
<reference evidence="2 3" key="1">
    <citation type="submission" date="2016-10" db="EMBL/GenBank/DDBJ databases">
        <authorList>
            <person name="de Groot N.N."/>
        </authorList>
    </citation>
    <scope>NUCLEOTIDE SEQUENCE [LARGE SCALE GENOMIC DNA]</scope>
    <source>
        <strain evidence="2 3">DSM 23048</strain>
    </source>
</reference>
<sequence length="212" mass="25075">MKSIKSRIGQLLIISSWLYFFVLMLQITLAYFPIKDDVAFLAIKQEEVHELSPYLTIFYIHVITSIFVLLIGFFQVFPNWKLYPMRWHRVLGYIYVILLLFFAGPSGLYIGYYANGGLLAQIAFLLLGVLWLFYTGRSVRRILNKDIEGHQYDMWRSYALALSALTLRMWKVVIVYLFQPRPLDAYIIVAWLGWVLNLIMVEYLIKRKKENR</sequence>
<dbReference type="EMBL" id="FNYS01000009">
    <property type="protein sequence ID" value="SEJ01575.1"/>
    <property type="molecule type" value="Genomic_DNA"/>
</dbReference>
<feature type="transmembrane region" description="Helical" evidence="1">
    <location>
        <begin position="185"/>
        <end position="205"/>
    </location>
</feature>
<name>A0A1H6VN97_9FLAO</name>
<keyword evidence="1" id="KW-1133">Transmembrane helix</keyword>
<protein>
    <submittedName>
        <fullName evidence="2">Predicted membrane protein</fullName>
    </submittedName>
</protein>
<dbReference type="InterPro" id="IPR018750">
    <property type="entry name" value="DUF2306_membrane"/>
</dbReference>
<gene>
    <name evidence="2" type="ORF">SAMN04488018_10979</name>
</gene>
<feature type="transmembrane region" description="Helical" evidence="1">
    <location>
        <begin position="90"/>
        <end position="112"/>
    </location>
</feature>
<evidence type="ECO:0000313" key="2">
    <source>
        <dbReference type="EMBL" id="SEJ01575.1"/>
    </source>
</evidence>
<dbReference type="Pfam" id="PF10067">
    <property type="entry name" value="DUF2306"/>
    <property type="match status" value="1"/>
</dbReference>
<feature type="transmembrane region" description="Helical" evidence="1">
    <location>
        <begin position="157"/>
        <end position="179"/>
    </location>
</feature>
<evidence type="ECO:0000313" key="3">
    <source>
        <dbReference type="Proteomes" id="UP000183077"/>
    </source>
</evidence>